<dbReference type="PANTHER" id="PTHR42983:SF1">
    <property type="entry name" value="IRON-MOLYBDENUM PROTEIN"/>
    <property type="match status" value="1"/>
</dbReference>
<dbReference type="Proteomes" id="UP000663305">
    <property type="component" value="Chromosome"/>
</dbReference>
<name>A0A897NLB5_9EURY</name>
<dbReference type="Pfam" id="PF02579">
    <property type="entry name" value="Nitro_FeMo-Co"/>
    <property type="match status" value="1"/>
</dbReference>
<feature type="region of interest" description="Disordered" evidence="1">
    <location>
        <begin position="107"/>
        <end position="154"/>
    </location>
</feature>
<dbReference type="CDD" id="cd00851">
    <property type="entry name" value="MTH1175"/>
    <property type="match status" value="1"/>
</dbReference>
<feature type="domain" description="Dinitrogenase iron-molybdenum cofactor biosynthesis" evidence="2">
    <location>
        <begin position="15"/>
        <end position="101"/>
    </location>
</feature>
<gene>
    <name evidence="3" type="ORF">HSBGL_2671</name>
</gene>
<proteinExistence type="predicted"/>
<dbReference type="InterPro" id="IPR033913">
    <property type="entry name" value="MTH1175_dom"/>
</dbReference>
<dbReference type="SUPFAM" id="SSF53146">
    <property type="entry name" value="Nitrogenase accessory factor-like"/>
    <property type="match status" value="1"/>
</dbReference>
<dbReference type="EMBL" id="CP064789">
    <property type="protein sequence ID" value="QSG13071.1"/>
    <property type="molecule type" value="Genomic_DNA"/>
</dbReference>
<dbReference type="PANTHER" id="PTHR42983">
    <property type="entry name" value="DINITROGENASE IRON-MOLYBDENUM COFACTOR PROTEIN-RELATED"/>
    <property type="match status" value="1"/>
</dbReference>
<accession>A0A897NLB5</accession>
<evidence type="ECO:0000256" key="1">
    <source>
        <dbReference type="SAM" id="MobiDB-lite"/>
    </source>
</evidence>
<evidence type="ECO:0000313" key="3">
    <source>
        <dbReference type="EMBL" id="QSG13071.1"/>
    </source>
</evidence>
<dbReference type="RefSeq" id="WP_229110994.1">
    <property type="nucleotide sequence ID" value="NZ_CP064788.1"/>
</dbReference>
<dbReference type="InterPro" id="IPR003731">
    <property type="entry name" value="Di-Nase_FeMo-co_biosynth"/>
</dbReference>
<protein>
    <submittedName>
        <fullName evidence="3">Putative Fe-Mo cluster-binding protein, NifX family</fullName>
    </submittedName>
</protein>
<evidence type="ECO:0000259" key="2">
    <source>
        <dbReference type="Pfam" id="PF02579"/>
    </source>
</evidence>
<dbReference type="Gene3D" id="3.30.420.130">
    <property type="entry name" value="Dinitrogenase iron-molybdenum cofactor biosynthesis domain"/>
    <property type="match status" value="1"/>
</dbReference>
<organism evidence="3 4">
    <name type="scientific">Halapricum desulfuricans</name>
    <dbReference type="NCBI Taxonomy" id="2841257"/>
    <lineage>
        <taxon>Archaea</taxon>
        <taxon>Methanobacteriati</taxon>
        <taxon>Methanobacteriota</taxon>
        <taxon>Stenosarchaea group</taxon>
        <taxon>Halobacteria</taxon>
        <taxon>Halobacteriales</taxon>
        <taxon>Haloarculaceae</taxon>
        <taxon>Halapricum</taxon>
    </lineage>
</organism>
<feature type="compositionally biased region" description="Basic and acidic residues" evidence="1">
    <location>
        <begin position="119"/>
        <end position="154"/>
    </location>
</feature>
<reference evidence="3" key="1">
    <citation type="submission" date="2020-11" db="EMBL/GenBank/DDBJ databases">
        <title>Carbohydrate-dependent, anaerobic sulfur respiration: A novel catabolism in halophilic archaea.</title>
        <authorList>
            <person name="Sorokin D.Y."/>
            <person name="Messina E."/>
            <person name="Smedile F."/>
            <person name="La Cono V."/>
            <person name="Hallsworth J.E."/>
            <person name="Yakimov M.M."/>
        </authorList>
    </citation>
    <scope>NUCLEOTIDE SEQUENCE</scope>
    <source>
        <strain evidence="3">HSR-Bgl</strain>
    </source>
</reference>
<dbReference type="GeneID" id="68862188"/>
<dbReference type="AlphaFoldDB" id="A0A897NLB5"/>
<sequence length="154" mass="16221">MRVCVPSLDDGRFDADVSPHFGRAPNYTVYDTEVGTLEVHGNDGRHHGGNRSPPEIIASTGADALVCGNLGQKAVERFESMDIDVFRGASGTVEDAVEQLQTGELEEAVPDGTNCSGDGHGDGHGHDHGDGHGHSHDHGEGHDHGHGHDHGKGR</sequence>
<dbReference type="InterPro" id="IPR036105">
    <property type="entry name" value="DiNase_FeMo-co_biosyn_sf"/>
</dbReference>
<evidence type="ECO:0000313" key="4">
    <source>
        <dbReference type="Proteomes" id="UP000663305"/>
    </source>
</evidence>